<evidence type="ECO:0000313" key="2">
    <source>
        <dbReference type="EMBL" id="KAL3843261.1"/>
    </source>
</evidence>
<gene>
    <name evidence="2" type="ORF">ACJMK2_021203</name>
</gene>
<sequence length="266" mass="28939">MDDFGNSNGGLSSSDAAGCSTDACGCSALSSSDTGGIWSSGGVCSDSILFSVDTFSNTVMTSDSGQGVNDYVSCNLTGNNAYYHACVQDSMESENINECATSIPASPFVPYTTTPKYKTLDGYRNKGGNMELWDTHIPCNKTEDKELMFLKSKRAQLQIILASCKGDEYKKTAICAQIEDLTDQIQRKENWRRQDIFMIENGRNQATAFPRVYPPKALNMTPNHAGVDIDKQKRMYKCCCIVPCVLAFVLLTAFALGMGLGFSQAT</sequence>
<dbReference type="AlphaFoldDB" id="A0ABD3U1I3"/>
<name>A0ABD3U1I3_SINWO</name>
<evidence type="ECO:0000256" key="1">
    <source>
        <dbReference type="SAM" id="Phobius"/>
    </source>
</evidence>
<keyword evidence="1" id="KW-0472">Membrane</keyword>
<protein>
    <submittedName>
        <fullName evidence="2">Uncharacterized protein</fullName>
    </submittedName>
</protein>
<dbReference type="Proteomes" id="UP001634394">
    <property type="component" value="Unassembled WGS sequence"/>
</dbReference>
<comment type="caution">
    <text evidence="2">The sequence shown here is derived from an EMBL/GenBank/DDBJ whole genome shotgun (WGS) entry which is preliminary data.</text>
</comment>
<dbReference type="EMBL" id="JBJQND010000017">
    <property type="protein sequence ID" value="KAL3843261.1"/>
    <property type="molecule type" value="Genomic_DNA"/>
</dbReference>
<keyword evidence="1" id="KW-1133">Transmembrane helix</keyword>
<keyword evidence="3" id="KW-1185">Reference proteome</keyword>
<feature type="transmembrane region" description="Helical" evidence="1">
    <location>
        <begin position="240"/>
        <end position="262"/>
    </location>
</feature>
<evidence type="ECO:0000313" key="3">
    <source>
        <dbReference type="Proteomes" id="UP001634394"/>
    </source>
</evidence>
<keyword evidence="1" id="KW-0812">Transmembrane</keyword>
<proteinExistence type="predicted"/>
<organism evidence="2 3">
    <name type="scientific">Sinanodonta woodiana</name>
    <name type="common">Chinese pond mussel</name>
    <name type="synonym">Anodonta woodiana</name>
    <dbReference type="NCBI Taxonomy" id="1069815"/>
    <lineage>
        <taxon>Eukaryota</taxon>
        <taxon>Metazoa</taxon>
        <taxon>Spiralia</taxon>
        <taxon>Lophotrochozoa</taxon>
        <taxon>Mollusca</taxon>
        <taxon>Bivalvia</taxon>
        <taxon>Autobranchia</taxon>
        <taxon>Heteroconchia</taxon>
        <taxon>Palaeoheterodonta</taxon>
        <taxon>Unionida</taxon>
        <taxon>Unionoidea</taxon>
        <taxon>Unionidae</taxon>
        <taxon>Unioninae</taxon>
        <taxon>Sinanodonta</taxon>
    </lineage>
</organism>
<accession>A0ABD3U1I3</accession>
<reference evidence="2 3" key="1">
    <citation type="submission" date="2024-11" db="EMBL/GenBank/DDBJ databases">
        <title>Chromosome-level genome assembly of the freshwater bivalve Anodonta woodiana.</title>
        <authorList>
            <person name="Chen X."/>
        </authorList>
    </citation>
    <scope>NUCLEOTIDE SEQUENCE [LARGE SCALE GENOMIC DNA]</scope>
    <source>
        <strain evidence="2">MN2024</strain>
        <tissue evidence="2">Gills</tissue>
    </source>
</reference>